<accession>A0ABU9EAG0</accession>
<comment type="caution">
    <text evidence="2">The sequence shown here is derived from an EMBL/GenBank/DDBJ whole genome shotgun (WGS) entry which is preliminary data.</text>
</comment>
<feature type="domain" description="Protein NO VEIN C-terminal" evidence="1">
    <location>
        <begin position="172"/>
        <end position="268"/>
    </location>
</feature>
<dbReference type="InterPro" id="IPR024975">
    <property type="entry name" value="NOV_C"/>
</dbReference>
<dbReference type="RefSeq" id="WP_405278723.1">
    <property type="nucleotide sequence ID" value="NZ_JBBHLI010000007.1"/>
</dbReference>
<name>A0ABU9EAG0_9BACT</name>
<keyword evidence="3" id="KW-1185">Reference proteome</keyword>
<gene>
    <name evidence="2" type="ORF">WI372_12135</name>
</gene>
<sequence length="290" mass="33409">MANRHWSREEVAATVRFYLDMLELEIHQTPFNKAERNRALREFLNDRSSGAVERKHQNISAVLVAERLPYVDGYKPLGNYQGILAEEVEAQLEQRPELLTALQALVTAEVTDDEAAEVLSYDDILQRLVDTPTRPTSTWTDRVREEGNRYARVRKIDYLELEARNRSLGSAGERFVLDFERARLVVAGREDLAHRIEHTSVERGDGAGFDILSYDTEGSERLIEVKTTRFGGHTPFYVSANEVRVSEQEQQRYHLYRVFRFRERPELFTATGALSDVCELQPSVYRGRVS</sequence>
<evidence type="ECO:0000313" key="3">
    <source>
        <dbReference type="Proteomes" id="UP001484239"/>
    </source>
</evidence>
<organism evidence="2 3">
    <name type="scientific">Gaopeijia maritima</name>
    <dbReference type="NCBI Taxonomy" id="3119007"/>
    <lineage>
        <taxon>Bacteria</taxon>
        <taxon>Pseudomonadati</taxon>
        <taxon>Gemmatimonadota</taxon>
        <taxon>Longimicrobiia</taxon>
        <taxon>Gaopeijiales</taxon>
        <taxon>Gaopeijiaceae</taxon>
        <taxon>Gaopeijia</taxon>
    </lineage>
</organism>
<dbReference type="EMBL" id="JBBHLI010000007">
    <property type="protein sequence ID" value="MEK9501732.1"/>
    <property type="molecule type" value="Genomic_DNA"/>
</dbReference>
<proteinExistence type="predicted"/>
<evidence type="ECO:0000259" key="1">
    <source>
        <dbReference type="Pfam" id="PF13020"/>
    </source>
</evidence>
<evidence type="ECO:0000313" key="2">
    <source>
        <dbReference type="EMBL" id="MEK9501732.1"/>
    </source>
</evidence>
<protein>
    <submittedName>
        <fullName evidence="2">DUF3883 domain-containing protein</fullName>
    </submittedName>
</protein>
<dbReference type="Proteomes" id="UP001484239">
    <property type="component" value="Unassembled WGS sequence"/>
</dbReference>
<reference evidence="2 3" key="1">
    <citation type="submission" date="2024-02" db="EMBL/GenBank/DDBJ databases">
        <title>A novel Gemmatimonadota bacterium.</title>
        <authorList>
            <person name="Du Z.-J."/>
            <person name="Ye Y.-Q."/>
        </authorList>
    </citation>
    <scope>NUCLEOTIDE SEQUENCE [LARGE SCALE GENOMIC DNA]</scope>
    <source>
        <strain evidence="2 3">DH-20</strain>
    </source>
</reference>
<dbReference type="Pfam" id="PF13020">
    <property type="entry name" value="NOV_C"/>
    <property type="match status" value="1"/>
</dbReference>